<reference evidence="1 2" key="1">
    <citation type="submission" date="2015-09" db="EMBL/GenBank/DDBJ databases">
        <title>Identification and resolution of microdiversity through metagenomic sequencing of parallel consortia.</title>
        <authorList>
            <person name="Nelson W.C."/>
            <person name="Romine M.F."/>
            <person name="Lindemann S.R."/>
        </authorList>
    </citation>
    <scope>NUCLEOTIDE SEQUENCE [LARGE SCALE GENOMIC DNA]</scope>
    <source>
        <strain evidence="1">Ana</strain>
    </source>
</reference>
<proteinExistence type="predicted"/>
<comment type="caution">
    <text evidence="1">The sequence shown here is derived from an EMBL/GenBank/DDBJ whole genome shotgun (WGS) entry which is preliminary data.</text>
</comment>
<evidence type="ECO:0000313" key="2">
    <source>
        <dbReference type="Proteomes" id="UP000050465"/>
    </source>
</evidence>
<dbReference type="Proteomes" id="UP000050465">
    <property type="component" value="Unassembled WGS sequence"/>
</dbReference>
<evidence type="ECO:0000313" key="1">
    <source>
        <dbReference type="EMBL" id="KPQ32055.1"/>
    </source>
</evidence>
<organism evidence="1 2">
    <name type="scientific">Phormidesmis priestleyi Ana</name>
    <dbReference type="NCBI Taxonomy" id="1666911"/>
    <lineage>
        <taxon>Bacteria</taxon>
        <taxon>Bacillati</taxon>
        <taxon>Cyanobacteriota</taxon>
        <taxon>Cyanophyceae</taxon>
        <taxon>Leptolyngbyales</taxon>
        <taxon>Leptolyngbyaceae</taxon>
        <taxon>Phormidesmis</taxon>
    </lineage>
</organism>
<dbReference type="EMBL" id="LJZR01000071">
    <property type="protein sequence ID" value="KPQ32055.1"/>
    <property type="molecule type" value="Genomic_DNA"/>
</dbReference>
<dbReference type="AlphaFoldDB" id="A0A0P8BTE9"/>
<gene>
    <name evidence="1" type="ORF">HLUCCA11_22475</name>
</gene>
<name>A0A0P8BTE9_9CYAN</name>
<dbReference type="STRING" id="1666911.HLUCCA11_22475"/>
<protein>
    <submittedName>
        <fullName evidence="1">Uncharacterized protein</fullName>
    </submittedName>
</protein>
<accession>A0A0P8BTE9</accession>
<sequence>MLFAMTKFVFKMIALSLQHIEVFVFSFLPLLNQIGPVWIKTTAVLTTRGLPFGKTVVRKKGANRRENAPDF</sequence>